<dbReference type="CDD" id="cd08999">
    <property type="entry name" value="GH43_ABN-like"/>
    <property type="match status" value="1"/>
</dbReference>
<keyword evidence="7" id="KW-0732">Signal</keyword>
<dbReference type="PANTHER" id="PTHR42812">
    <property type="entry name" value="BETA-XYLOSIDASE"/>
    <property type="match status" value="1"/>
</dbReference>
<evidence type="ECO:0000256" key="2">
    <source>
        <dbReference type="ARBA" id="ARBA00022801"/>
    </source>
</evidence>
<feature type="site" description="Important for catalytic activity, responsible for pKa modulation of the active site Glu and correct orientation of both the proton donor and substrate" evidence="5">
    <location>
        <position position="175"/>
    </location>
</feature>
<evidence type="ECO:0000256" key="1">
    <source>
        <dbReference type="ARBA" id="ARBA00009865"/>
    </source>
</evidence>
<dbReference type="PANTHER" id="PTHR42812:SF5">
    <property type="entry name" value="ENDO-ARABINASE"/>
    <property type="match status" value="1"/>
</dbReference>
<gene>
    <name evidence="9" type="ORF">SAMN04515668_2575</name>
</gene>
<evidence type="ECO:0000313" key="9">
    <source>
        <dbReference type="EMBL" id="SFQ49760.1"/>
    </source>
</evidence>
<protein>
    <submittedName>
        <fullName evidence="9">Beta-xylosidase</fullName>
    </submittedName>
</protein>
<feature type="signal peptide" evidence="7">
    <location>
        <begin position="1"/>
        <end position="21"/>
    </location>
</feature>
<evidence type="ECO:0000256" key="6">
    <source>
        <dbReference type="RuleBase" id="RU361187"/>
    </source>
</evidence>
<name>A0A1I5Z048_HYMAR</name>
<evidence type="ECO:0000256" key="3">
    <source>
        <dbReference type="ARBA" id="ARBA00023295"/>
    </source>
</evidence>
<dbReference type="Gene3D" id="2.60.120.200">
    <property type="match status" value="1"/>
</dbReference>
<comment type="similarity">
    <text evidence="1 6">Belongs to the glycosyl hydrolase 43 family.</text>
</comment>
<dbReference type="AlphaFoldDB" id="A0A1I5Z048"/>
<dbReference type="InterPro" id="IPR006710">
    <property type="entry name" value="Glyco_hydro_43"/>
</dbReference>
<dbReference type="GO" id="GO:0004553">
    <property type="term" value="F:hydrolase activity, hydrolyzing O-glycosyl compounds"/>
    <property type="evidence" value="ECO:0007669"/>
    <property type="project" value="InterPro"/>
</dbReference>
<dbReference type="SUPFAM" id="SSF75005">
    <property type="entry name" value="Arabinanase/levansucrase/invertase"/>
    <property type="match status" value="1"/>
</dbReference>
<dbReference type="Pfam" id="PF17851">
    <property type="entry name" value="GH43_C2"/>
    <property type="match status" value="1"/>
</dbReference>
<keyword evidence="2 6" id="KW-0378">Hydrolase</keyword>
<dbReference type="STRING" id="1227077.SAMN04515668_2575"/>
<dbReference type="InterPro" id="IPR051795">
    <property type="entry name" value="Glycosyl_Hydrlase_43"/>
</dbReference>
<dbReference type="InterPro" id="IPR023296">
    <property type="entry name" value="Glyco_hydro_beta-prop_sf"/>
</dbReference>
<accession>A0A1I5Z048</accession>
<feature type="active site" description="Proton acceptor" evidence="4">
    <location>
        <position position="68"/>
    </location>
</feature>
<reference evidence="10" key="1">
    <citation type="submission" date="2016-10" db="EMBL/GenBank/DDBJ databases">
        <authorList>
            <person name="Varghese N."/>
            <person name="Submissions S."/>
        </authorList>
    </citation>
    <scope>NUCLEOTIDE SEQUENCE [LARGE SCALE GENOMIC DNA]</scope>
    <source>
        <strain evidence="10">OR362-8,ATCC BAA-1266,JCM 13504</strain>
    </source>
</reference>
<dbReference type="EMBL" id="FOXS01000003">
    <property type="protein sequence ID" value="SFQ49760.1"/>
    <property type="molecule type" value="Genomic_DNA"/>
</dbReference>
<feature type="domain" description="Beta-xylosidase C-terminal Concanavalin A-like" evidence="8">
    <location>
        <begin position="361"/>
        <end position="540"/>
    </location>
</feature>
<dbReference type="Gene3D" id="2.115.10.20">
    <property type="entry name" value="Glycosyl hydrolase domain, family 43"/>
    <property type="match status" value="1"/>
</dbReference>
<dbReference type="Proteomes" id="UP000199029">
    <property type="component" value="Unassembled WGS sequence"/>
</dbReference>
<evidence type="ECO:0000256" key="4">
    <source>
        <dbReference type="PIRSR" id="PIRSR606710-1"/>
    </source>
</evidence>
<dbReference type="Pfam" id="PF04616">
    <property type="entry name" value="Glyco_hydro_43"/>
    <property type="match status" value="1"/>
</dbReference>
<evidence type="ECO:0000256" key="7">
    <source>
        <dbReference type="SAM" id="SignalP"/>
    </source>
</evidence>
<proteinExistence type="inferred from homology"/>
<feature type="chain" id="PRO_5011733987" evidence="7">
    <location>
        <begin position="22"/>
        <end position="547"/>
    </location>
</feature>
<dbReference type="RefSeq" id="WP_234795081.1">
    <property type="nucleotide sequence ID" value="NZ_FOXS01000003.1"/>
</dbReference>
<keyword evidence="10" id="KW-1185">Reference proteome</keyword>
<dbReference type="InterPro" id="IPR041542">
    <property type="entry name" value="GH43_C2"/>
</dbReference>
<evidence type="ECO:0000256" key="5">
    <source>
        <dbReference type="PIRSR" id="PIRSR606710-2"/>
    </source>
</evidence>
<dbReference type="SUPFAM" id="SSF49899">
    <property type="entry name" value="Concanavalin A-like lectins/glucanases"/>
    <property type="match status" value="1"/>
</dbReference>
<dbReference type="GO" id="GO:0005975">
    <property type="term" value="P:carbohydrate metabolic process"/>
    <property type="evidence" value="ECO:0007669"/>
    <property type="project" value="InterPro"/>
</dbReference>
<feature type="active site" description="Proton donor" evidence="4">
    <location>
        <position position="235"/>
    </location>
</feature>
<sequence>MTLTTSTLKSLLITSSLLAVACQRTPTDAQVSETGSKESATTALAAAATAAPAPALFANPVMPGDFPDPSVVKVGDTYWASATSSNWGPAFPLLKSDNLTEWQLVGHVFPDKLPAWADYYFWAPEITQEGNKTYVFYSAHKRGGNLAVGVASADRPEGPYTDHGPLVAQAAGSIDGFPMRDENGKLYLIWKEDGNSINQPTPIWAQPLNEGRTALTGTKTELFRNTEPWEGNLVEGVSMVRHGDYYYAFYAANGCCGPACTYGTGVARAKSLLGPWEKNPRNPIITASGAWRCPGHGTVTQGFDGRWFLLHHAYSASSFENVGRQGVLSEFVWKDDNWPVFTDNASVPAKPNPEATRPIADEFTGDKLGLDWQWPIEDKPKFALSNGQLRLTAHPAKGGAALGRHTLTAAYTATTTLLTPSTLPAGTAAGLAAHGDPDNALALTTGGGKLRLWERRAGKQRVLAETALPATAGKAVQLRMQVSGGNSYRFAWSADGTTWTNPLANDGAIDGKFLPPWDRGVRVGVIAQGPTSVTAAFERFALDSEAQ</sequence>
<evidence type="ECO:0000313" key="10">
    <source>
        <dbReference type="Proteomes" id="UP000199029"/>
    </source>
</evidence>
<organism evidence="9 10">
    <name type="scientific">Hymenobacter arizonensis</name>
    <name type="common">Siccationidurans arizonensis</name>
    <dbReference type="NCBI Taxonomy" id="1227077"/>
    <lineage>
        <taxon>Bacteria</taxon>
        <taxon>Pseudomonadati</taxon>
        <taxon>Bacteroidota</taxon>
        <taxon>Cytophagia</taxon>
        <taxon>Cytophagales</taxon>
        <taxon>Hymenobacteraceae</taxon>
        <taxon>Hymenobacter</taxon>
    </lineage>
</organism>
<dbReference type="InterPro" id="IPR013320">
    <property type="entry name" value="ConA-like_dom_sf"/>
</dbReference>
<evidence type="ECO:0000259" key="8">
    <source>
        <dbReference type="Pfam" id="PF17851"/>
    </source>
</evidence>
<keyword evidence="3 6" id="KW-0326">Glycosidase</keyword>